<dbReference type="HOGENOM" id="CLU_191071_0_0_1"/>
<dbReference type="KEGG" id="acs:100566022"/>
<protein>
    <submittedName>
        <fullName evidence="3">Epithelial stromal interaction 1</fullName>
    </submittedName>
</protein>
<dbReference type="OrthoDB" id="10053624at2759"/>
<dbReference type="InterPro" id="IPR026185">
    <property type="entry name" value="EPSTI1"/>
</dbReference>
<name>G1KA30_ANOCA</name>
<organism evidence="3 4">
    <name type="scientific">Anolis carolinensis</name>
    <name type="common">Green anole</name>
    <name type="synonym">American chameleon</name>
    <dbReference type="NCBI Taxonomy" id="28377"/>
    <lineage>
        <taxon>Eukaryota</taxon>
        <taxon>Metazoa</taxon>
        <taxon>Chordata</taxon>
        <taxon>Craniata</taxon>
        <taxon>Vertebrata</taxon>
        <taxon>Euteleostomi</taxon>
        <taxon>Lepidosauria</taxon>
        <taxon>Squamata</taxon>
        <taxon>Bifurcata</taxon>
        <taxon>Unidentata</taxon>
        <taxon>Episquamata</taxon>
        <taxon>Toxicofera</taxon>
        <taxon>Iguania</taxon>
        <taxon>Dactyloidae</taxon>
        <taxon>Anolis</taxon>
    </lineage>
</organism>
<feature type="coiled-coil region" evidence="1">
    <location>
        <begin position="212"/>
        <end position="262"/>
    </location>
</feature>
<dbReference type="PANTHER" id="PTHR22529">
    <property type="entry name" value="EPITHELIAL-STROMAL INTERACTION PROTEIN 1"/>
    <property type="match status" value="1"/>
</dbReference>
<feature type="compositionally biased region" description="Low complexity" evidence="2">
    <location>
        <begin position="34"/>
        <end position="45"/>
    </location>
</feature>
<reference evidence="3" key="2">
    <citation type="submission" date="2025-08" db="UniProtKB">
        <authorList>
            <consortium name="Ensembl"/>
        </authorList>
    </citation>
    <scope>IDENTIFICATION</scope>
</reference>
<dbReference type="AlphaFoldDB" id="G1KA30"/>
<keyword evidence="4" id="KW-1185">Reference proteome</keyword>
<dbReference type="Bgee" id="ENSACAG00000001987">
    <property type="expression patterns" value="Expressed in ovary and 10 other cell types or tissues"/>
</dbReference>
<dbReference type="eggNOG" id="ENOG502RZCM">
    <property type="taxonomic scope" value="Eukaryota"/>
</dbReference>
<gene>
    <name evidence="3" type="primary">EPSTI1</name>
</gene>
<dbReference type="GeneTree" id="ENSGT00390000013820"/>
<dbReference type="PANTHER" id="PTHR22529:SF1">
    <property type="entry name" value="EPITHELIAL-STROMAL INTERACTION PROTEIN 1"/>
    <property type="match status" value="1"/>
</dbReference>
<dbReference type="Proteomes" id="UP000001646">
    <property type="component" value="Chromosome 3"/>
</dbReference>
<evidence type="ECO:0000256" key="2">
    <source>
        <dbReference type="SAM" id="MobiDB-lite"/>
    </source>
</evidence>
<dbReference type="InParanoid" id="G1KA30"/>
<evidence type="ECO:0000313" key="3">
    <source>
        <dbReference type="Ensembl" id="ENSACAP00000001905.3"/>
    </source>
</evidence>
<dbReference type="STRING" id="28377.ENSACAP00000001905"/>
<dbReference type="CTD" id="94240"/>
<keyword evidence="1" id="KW-0175">Coiled coil</keyword>
<reference evidence="3 4" key="1">
    <citation type="submission" date="2009-12" db="EMBL/GenBank/DDBJ databases">
        <title>The Genome Sequence of Anolis carolinensis (Green Anole Lizard).</title>
        <authorList>
            <consortium name="The Genome Sequencing Platform"/>
            <person name="Di Palma F."/>
            <person name="Alfoldi J."/>
            <person name="Heiman D."/>
            <person name="Young S."/>
            <person name="Grabherr M."/>
            <person name="Johnson J."/>
            <person name="Lander E.S."/>
            <person name="Lindblad-Toh K."/>
        </authorList>
    </citation>
    <scope>NUCLEOTIDE SEQUENCE [LARGE SCALE GENOMIC DNA]</scope>
    <source>
        <strain evidence="3 4">JBL SC #1</strain>
    </source>
</reference>
<reference evidence="3" key="3">
    <citation type="submission" date="2025-09" db="UniProtKB">
        <authorList>
            <consortium name="Ensembl"/>
        </authorList>
    </citation>
    <scope>IDENTIFICATION</scope>
</reference>
<dbReference type="GeneID" id="100566022"/>
<evidence type="ECO:0000313" key="4">
    <source>
        <dbReference type="Proteomes" id="UP000001646"/>
    </source>
</evidence>
<dbReference type="Ensembl" id="ENSACAT00000001951.3">
    <property type="protein sequence ID" value="ENSACAP00000001905.3"/>
    <property type="gene ID" value="ENSACAG00000001987.4"/>
</dbReference>
<feature type="region of interest" description="Disordered" evidence="2">
    <location>
        <begin position="22"/>
        <end position="50"/>
    </location>
</feature>
<accession>G1KA30</accession>
<evidence type="ECO:0000256" key="1">
    <source>
        <dbReference type="SAM" id="Coils"/>
    </source>
</evidence>
<proteinExistence type="predicted"/>
<sequence length="298" mass="35617">MSCPRNGARGCGGCNALSPRDGCLYARDPRAAGQEDWQGQQQQQRPEQHSDAFVMIAPNPTRRDQLQKIANKELEDLAKWKEQRRPGVLNLAPQKLGGKTSEAEVRRKQQLDHMQSKYRQKLKREEDERIRREAEEADILKMKAIQREKAYKLEEKQRQQEWQRRHMFDEDHFLRNAEFLNRMDSSPSDRRSYQTDYRSLESASWARNHTYRELQRQEENRKLQEMKEQQRRKAELLELKQRQEEKMRLRKHQNEQQRVNNAFLDRLQSNSQPGGIYQSGCLGNMGFTADSWEYDYFQ</sequence>